<keyword evidence="2" id="KW-0539">Nucleus</keyword>
<dbReference type="PANTHER" id="PTHR23424:SF23">
    <property type="entry name" value="PROTEIN SAAL1"/>
    <property type="match status" value="1"/>
</dbReference>
<sequence length="513" mass="56248">MCLFKTLNHEVYKSVFEFIFLSVLGSGKLLIIMENNERSQEEEVDGDSCGSSTAGSPEMDRNPSPPPEEDDTEVGEEVDAIGETVYSKHWLFSTLTRLIQMVTDQEGGPSDSSMELTDDQEEDLCKVWDMAMDKDVAVFLQEFKAPDILLGVIAKSRSPRLTEICVGILGNMACFHDTCVSLSQNSDLCAVLLLLLGDNDPPTLLETCRLLLTCMSHPDVAPLWLERIRQQPAVCGSLCFIMSSSTNVDLLAKVGELVDKLFDEDEEMMKSWVSTQAGDSDPNKDTQQDVVSSLLEAATQLRSESPEALEVYLHSLQLLTTVEEGMQALVSDGACGCAVWTFVCKIVCEDLCQVDDPPLILQEQKALLAPALALLSSLHSSLQTDISSELLGSLIRILHFNTECLQSRTAGNSESKDIHKEEEKQVEDEQLKVLVETTAEFLSGVLMELNKDLLSSIVKEGHLTETSCVSAIATLVPQHITAVQHLVGLLSEVEPKLADIIKKDFSISSNVSS</sequence>
<accession>A0AA88TB66</accession>
<comment type="caution">
    <text evidence="5">The sequence shown here is derived from an EMBL/GenBank/DDBJ whole genome shotgun (WGS) entry which is preliminary data.</text>
</comment>
<proteinExistence type="inferred from homology"/>
<evidence type="ECO:0000313" key="6">
    <source>
        <dbReference type="Proteomes" id="UP001187343"/>
    </source>
</evidence>
<feature type="region of interest" description="Disordered" evidence="4">
    <location>
        <begin position="38"/>
        <end position="75"/>
    </location>
</feature>
<dbReference type="Proteomes" id="UP001187343">
    <property type="component" value="Unassembled WGS sequence"/>
</dbReference>
<evidence type="ECO:0000256" key="1">
    <source>
        <dbReference type="ARBA" id="ARBA00004123"/>
    </source>
</evidence>
<evidence type="ECO:0000256" key="4">
    <source>
        <dbReference type="SAM" id="MobiDB-lite"/>
    </source>
</evidence>
<dbReference type="Gene3D" id="1.25.10.10">
    <property type="entry name" value="Leucine-rich Repeat Variant"/>
    <property type="match status" value="1"/>
</dbReference>
<organism evidence="5 6">
    <name type="scientific">Cirrhinus molitorella</name>
    <name type="common">mud carp</name>
    <dbReference type="NCBI Taxonomy" id="172907"/>
    <lineage>
        <taxon>Eukaryota</taxon>
        <taxon>Metazoa</taxon>
        <taxon>Chordata</taxon>
        <taxon>Craniata</taxon>
        <taxon>Vertebrata</taxon>
        <taxon>Euteleostomi</taxon>
        <taxon>Actinopterygii</taxon>
        <taxon>Neopterygii</taxon>
        <taxon>Teleostei</taxon>
        <taxon>Ostariophysi</taxon>
        <taxon>Cypriniformes</taxon>
        <taxon>Cyprinidae</taxon>
        <taxon>Labeoninae</taxon>
        <taxon>Labeonini</taxon>
        <taxon>Cirrhinus</taxon>
    </lineage>
</organism>
<protein>
    <recommendedName>
        <fullName evidence="7">Protein saal1</fullName>
    </recommendedName>
</protein>
<dbReference type="AlphaFoldDB" id="A0AA88TB66"/>
<dbReference type="SUPFAM" id="SSF48371">
    <property type="entry name" value="ARM repeat"/>
    <property type="match status" value="1"/>
</dbReference>
<comment type="similarity">
    <text evidence="3">Belongs to the SAAL1 family.</text>
</comment>
<dbReference type="PANTHER" id="PTHR23424">
    <property type="entry name" value="SERUM AMYLOID A"/>
    <property type="match status" value="1"/>
</dbReference>
<comment type="subcellular location">
    <subcellularLocation>
        <location evidence="1">Nucleus</location>
    </subcellularLocation>
</comment>
<dbReference type="EMBL" id="JAUYZG010000025">
    <property type="protein sequence ID" value="KAK2866969.1"/>
    <property type="molecule type" value="Genomic_DNA"/>
</dbReference>
<evidence type="ECO:0000313" key="5">
    <source>
        <dbReference type="EMBL" id="KAK2866969.1"/>
    </source>
</evidence>
<evidence type="ECO:0000256" key="2">
    <source>
        <dbReference type="ARBA" id="ARBA00023242"/>
    </source>
</evidence>
<dbReference type="InterPro" id="IPR016024">
    <property type="entry name" value="ARM-type_fold"/>
</dbReference>
<keyword evidence="6" id="KW-1185">Reference proteome</keyword>
<dbReference type="InterPro" id="IPR052464">
    <property type="entry name" value="Synovial_Prolif_Regulator"/>
</dbReference>
<evidence type="ECO:0008006" key="7">
    <source>
        <dbReference type="Google" id="ProtNLM"/>
    </source>
</evidence>
<dbReference type="GO" id="GO:0005654">
    <property type="term" value="C:nucleoplasm"/>
    <property type="evidence" value="ECO:0007669"/>
    <property type="project" value="TreeGrafter"/>
</dbReference>
<evidence type="ECO:0000256" key="3">
    <source>
        <dbReference type="ARBA" id="ARBA00038401"/>
    </source>
</evidence>
<dbReference type="GO" id="GO:1901647">
    <property type="term" value="P:positive regulation of synoviocyte proliferation"/>
    <property type="evidence" value="ECO:0007669"/>
    <property type="project" value="TreeGrafter"/>
</dbReference>
<gene>
    <name evidence="5" type="ORF">Q8A67_025086</name>
</gene>
<name>A0AA88TB66_9TELE</name>
<dbReference type="InterPro" id="IPR011989">
    <property type="entry name" value="ARM-like"/>
</dbReference>
<reference evidence="5" key="1">
    <citation type="submission" date="2023-08" db="EMBL/GenBank/DDBJ databases">
        <title>Chromosome-level Genome Assembly of mud carp (Cirrhinus molitorella).</title>
        <authorList>
            <person name="Liu H."/>
        </authorList>
    </citation>
    <scope>NUCLEOTIDE SEQUENCE</scope>
    <source>
        <strain evidence="5">Prfri</strain>
        <tissue evidence="5">Muscle</tissue>
    </source>
</reference>
<dbReference type="FunFam" id="1.25.10.10:FF:001132">
    <property type="entry name" value="Serum amyloid A-like 1"/>
    <property type="match status" value="1"/>
</dbReference>